<comment type="similarity">
    <text evidence="2">Belongs to the bHLH protein family.</text>
</comment>
<gene>
    <name evidence="9" type="ORF">EJB05_21376</name>
</gene>
<feature type="region of interest" description="Disordered" evidence="6">
    <location>
        <begin position="68"/>
        <end position="137"/>
    </location>
</feature>
<sequence length="341" mass="34814">MAQEGSRGHQGSDSSTDHGSALPPAASADTVPSQGENDSNSGSLTGGIPVTKDAAGKGKDIAALIVKKEPVGSGSAGGSSRSGSGQSKGTRSAAEVVAADDTDGGTSRGGGGKRKAGVAAGMSNGAAGGDEQASPHIVTERERRKRMKNMYADLHGLLPRIPEKTDKATIVGEAINFIRLLQGTVAQLEKRKQERALARHVAAAAAAAASSSAAPPIAALGRAALPPSDLPQGWSWLPKRQQQPASAAAAAAAPAPPARFQTWSGMNVVLSVANDDAYISVCSPRRPGVLLLVFSVLAKHRIDVVTAQVASDAGRSMFSIHTRVSRCSIDPPPFLFRGSLL</sequence>
<dbReference type="Gene3D" id="4.10.280.10">
    <property type="entry name" value="Helix-loop-helix DNA-binding domain"/>
    <property type="match status" value="1"/>
</dbReference>
<dbReference type="InterPro" id="IPR011598">
    <property type="entry name" value="bHLH_dom"/>
</dbReference>
<dbReference type="GO" id="GO:0009960">
    <property type="term" value="P:endosperm development"/>
    <property type="evidence" value="ECO:0007669"/>
    <property type="project" value="InterPro"/>
</dbReference>
<feature type="domain" description="ACT" evidence="8">
    <location>
        <begin position="278"/>
        <end position="341"/>
    </location>
</feature>
<proteinExistence type="inferred from homology"/>
<dbReference type="InterPro" id="IPR045865">
    <property type="entry name" value="ACT-like_dom_sf"/>
</dbReference>
<dbReference type="InterPro" id="IPR002912">
    <property type="entry name" value="ACT_dom"/>
</dbReference>
<dbReference type="PROSITE" id="PS51671">
    <property type="entry name" value="ACT"/>
    <property type="match status" value="1"/>
</dbReference>
<evidence type="ECO:0000259" key="7">
    <source>
        <dbReference type="PROSITE" id="PS50888"/>
    </source>
</evidence>
<feature type="region of interest" description="Disordered" evidence="6">
    <location>
        <begin position="1"/>
        <end position="54"/>
    </location>
</feature>
<evidence type="ECO:0000256" key="3">
    <source>
        <dbReference type="ARBA" id="ARBA00023015"/>
    </source>
</evidence>
<comment type="subcellular location">
    <subcellularLocation>
        <location evidence="1">Nucleus</location>
    </subcellularLocation>
</comment>
<dbReference type="SUPFAM" id="SSF47459">
    <property type="entry name" value="HLH, helix-loop-helix DNA-binding domain"/>
    <property type="match status" value="1"/>
</dbReference>
<dbReference type="InterPro" id="IPR044278">
    <property type="entry name" value="BHLH95-like"/>
</dbReference>
<feature type="compositionally biased region" description="Low complexity" evidence="6">
    <location>
        <begin position="78"/>
        <end position="89"/>
    </location>
</feature>
<name>A0A5J9V0Y5_9POAL</name>
<evidence type="ECO:0000256" key="4">
    <source>
        <dbReference type="ARBA" id="ARBA00023163"/>
    </source>
</evidence>
<reference evidence="9 10" key="1">
    <citation type="journal article" date="2019" name="Sci. Rep.">
        <title>A high-quality genome of Eragrostis curvula grass provides insights into Poaceae evolution and supports new strategies to enhance forage quality.</title>
        <authorList>
            <person name="Carballo J."/>
            <person name="Santos B.A.C.M."/>
            <person name="Zappacosta D."/>
            <person name="Garbus I."/>
            <person name="Selva J.P."/>
            <person name="Gallo C.A."/>
            <person name="Diaz A."/>
            <person name="Albertini E."/>
            <person name="Caccamo M."/>
            <person name="Echenique V."/>
        </authorList>
    </citation>
    <scope>NUCLEOTIDE SEQUENCE [LARGE SCALE GENOMIC DNA]</scope>
    <source>
        <strain evidence="10">cv. Victoria</strain>
        <tissue evidence="9">Leaf</tissue>
    </source>
</reference>
<dbReference type="SUPFAM" id="SSF55021">
    <property type="entry name" value="ACT-like"/>
    <property type="match status" value="1"/>
</dbReference>
<protein>
    <recommendedName>
        <fullName evidence="11">BHLH domain-containing protein</fullName>
    </recommendedName>
</protein>
<evidence type="ECO:0000256" key="1">
    <source>
        <dbReference type="ARBA" id="ARBA00004123"/>
    </source>
</evidence>
<evidence type="ECO:0000313" key="9">
    <source>
        <dbReference type="EMBL" id="TVU29789.1"/>
    </source>
</evidence>
<dbReference type="Pfam" id="PF22754">
    <property type="entry name" value="bHLH-TF_ACT-like_plant"/>
    <property type="match status" value="1"/>
</dbReference>
<dbReference type="InterPro" id="IPR036638">
    <property type="entry name" value="HLH_DNA-bd_sf"/>
</dbReference>
<dbReference type="InterPro" id="IPR045239">
    <property type="entry name" value="bHLH95_bHLH"/>
</dbReference>
<dbReference type="Gramene" id="TVU29789">
    <property type="protein sequence ID" value="TVU29789"/>
    <property type="gene ID" value="EJB05_21376"/>
</dbReference>
<dbReference type="OrthoDB" id="690068at2759"/>
<keyword evidence="5" id="KW-0539">Nucleus</keyword>
<feature type="compositionally biased region" description="Polar residues" evidence="6">
    <location>
        <begin position="30"/>
        <end position="43"/>
    </location>
</feature>
<evidence type="ECO:0000259" key="8">
    <source>
        <dbReference type="PROSITE" id="PS51671"/>
    </source>
</evidence>
<dbReference type="CDD" id="cd11393">
    <property type="entry name" value="bHLH_AtbHLH_like"/>
    <property type="match status" value="1"/>
</dbReference>
<dbReference type="GO" id="GO:0003700">
    <property type="term" value="F:DNA-binding transcription factor activity"/>
    <property type="evidence" value="ECO:0007669"/>
    <property type="project" value="InterPro"/>
</dbReference>
<evidence type="ECO:0000256" key="6">
    <source>
        <dbReference type="SAM" id="MobiDB-lite"/>
    </source>
</evidence>
<dbReference type="Pfam" id="PF00010">
    <property type="entry name" value="HLH"/>
    <property type="match status" value="1"/>
</dbReference>
<feature type="compositionally biased region" description="Polar residues" evidence="6">
    <location>
        <begin position="9"/>
        <end position="18"/>
    </location>
</feature>
<dbReference type="PANTHER" id="PTHR46772:SF8">
    <property type="entry name" value="TRANSCRIPTION FACTOR BHLH95"/>
    <property type="match status" value="1"/>
</dbReference>
<evidence type="ECO:0000313" key="10">
    <source>
        <dbReference type="Proteomes" id="UP000324897"/>
    </source>
</evidence>
<dbReference type="Proteomes" id="UP000324897">
    <property type="component" value="Chromosome 1"/>
</dbReference>
<organism evidence="9 10">
    <name type="scientific">Eragrostis curvula</name>
    <name type="common">weeping love grass</name>
    <dbReference type="NCBI Taxonomy" id="38414"/>
    <lineage>
        <taxon>Eukaryota</taxon>
        <taxon>Viridiplantae</taxon>
        <taxon>Streptophyta</taxon>
        <taxon>Embryophyta</taxon>
        <taxon>Tracheophyta</taxon>
        <taxon>Spermatophyta</taxon>
        <taxon>Magnoliopsida</taxon>
        <taxon>Liliopsida</taxon>
        <taxon>Poales</taxon>
        <taxon>Poaceae</taxon>
        <taxon>PACMAD clade</taxon>
        <taxon>Chloridoideae</taxon>
        <taxon>Eragrostideae</taxon>
        <taxon>Eragrostidinae</taxon>
        <taxon>Eragrostis</taxon>
    </lineage>
</organism>
<dbReference type="EMBL" id="RWGY01000011">
    <property type="protein sequence ID" value="TVU29789.1"/>
    <property type="molecule type" value="Genomic_DNA"/>
</dbReference>
<dbReference type="AlphaFoldDB" id="A0A5J9V0Y5"/>
<comment type="caution">
    <text evidence="9">The sequence shown here is derived from an EMBL/GenBank/DDBJ whole genome shotgun (WGS) entry which is preliminary data.</text>
</comment>
<feature type="domain" description="BHLH" evidence="7">
    <location>
        <begin position="131"/>
        <end position="181"/>
    </location>
</feature>
<dbReference type="InterPro" id="IPR054502">
    <property type="entry name" value="bHLH-TF_ACT-like_plant"/>
</dbReference>
<dbReference type="PROSITE" id="PS50888">
    <property type="entry name" value="BHLH"/>
    <property type="match status" value="1"/>
</dbReference>
<keyword evidence="4" id="KW-0804">Transcription</keyword>
<evidence type="ECO:0000256" key="5">
    <source>
        <dbReference type="ARBA" id="ARBA00023242"/>
    </source>
</evidence>
<evidence type="ECO:0008006" key="11">
    <source>
        <dbReference type="Google" id="ProtNLM"/>
    </source>
</evidence>
<dbReference type="SMART" id="SM00353">
    <property type="entry name" value="HLH"/>
    <property type="match status" value="1"/>
</dbReference>
<dbReference type="GO" id="GO:0046983">
    <property type="term" value="F:protein dimerization activity"/>
    <property type="evidence" value="ECO:0007669"/>
    <property type="project" value="InterPro"/>
</dbReference>
<dbReference type="CDD" id="cd04873">
    <property type="entry name" value="ACT_UUR-ACR-like"/>
    <property type="match status" value="1"/>
</dbReference>
<keyword evidence="3" id="KW-0805">Transcription regulation</keyword>
<keyword evidence="10" id="KW-1185">Reference proteome</keyword>
<evidence type="ECO:0000256" key="2">
    <source>
        <dbReference type="ARBA" id="ARBA00005510"/>
    </source>
</evidence>
<accession>A0A5J9V0Y5</accession>
<feature type="non-terminal residue" evidence="9">
    <location>
        <position position="1"/>
    </location>
</feature>
<dbReference type="PANTHER" id="PTHR46772">
    <property type="entry name" value="BHLH DOMAIN-CONTAINING PROTEIN"/>
    <property type="match status" value="1"/>
</dbReference>